<keyword evidence="11" id="KW-1185">Reference proteome</keyword>
<dbReference type="PANTHER" id="PTHR15273">
    <property type="entry name" value="DAN DOMAIN FAMILY MEMBER 5"/>
    <property type="match status" value="1"/>
</dbReference>
<feature type="domain" description="CTCK" evidence="9">
    <location>
        <begin position="115"/>
        <end position="194"/>
    </location>
</feature>
<dbReference type="Pfam" id="PF03045">
    <property type="entry name" value="DAN"/>
    <property type="match status" value="1"/>
</dbReference>
<dbReference type="InterPro" id="IPR029034">
    <property type="entry name" value="Cystine-knot_cytokine"/>
</dbReference>
<dbReference type="InterPro" id="IPR004133">
    <property type="entry name" value="DAN_dom"/>
</dbReference>
<comment type="subcellular location">
    <subcellularLocation>
        <location evidence="1 6">Secreted</location>
    </subcellularLocation>
</comment>
<evidence type="ECO:0000259" key="9">
    <source>
        <dbReference type="PROSITE" id="PS01225"/>
    </source>
</evidence>
<organism evidence="10 11">
    <name type="scientific">Ranitomeya imitator</name>
    <name type="common">mimic poison frog</name>
    <dbReference type="NCBI Taxonomy" id="111125"/>
    <lineage>
        <taxon>Eukaryota</taxon>
        <taxon>Metazoa</taxon>
        <taxon>Chordata</taxon>
        <taxon>Craniata</taxon>
        <taxon>Vertebrata</taxon>
        <taxon>Euteleostomi</taxon>
        <taxon>Amphibia</taxon>
        <taxon>Batrachia</taxon>
        <taxon>Anura</taxon>
        <taxon>Neobatrachia</taxon>
        <taxon>Hyloidea</taxon>
        <taxon>Dendrobatidae</taxon>
        <taxon>Dendrobatinae</taxon>
        <taxon>Ranitomeya</taxon>
    </lineage>
</organism>
<accession>A0ABN9KRN1</accession>
<dbReference type="EMBL" id="CAUEEQ010000847">
    <property type="protein sequence ID" value="CAJ0918107.1"/>
    <property type="molecule type" value="Genomic_DNA"/>
</dbReference>
<sequence length="212" mass="23366">MLLLLIIVAASSVNSAPFLEDEGSAFISVEPNHGRRQKTSDRRAVGEGQRLLFENRRSKTDSFQAMARVPLKDHMDEGALQRKVVWESAIRRERPASRPDTVLPIGRDALKRSSCNALPFIQNVFRKGCAPLKLPNKFCFGQCNSFYVPGLPSGLSRPCTSCAPTRSRRITVPLRCRGGRLSWEEVVLVEECDCGAPELGQVGSGEGFLPVP</sequence>
<evidence type="ECO:0000256" key="8">
    <source>
        <dbReference type="SAM" id="SignalP"/>
    </source>
</evidence>
<evidence type="ECO:0000256" key="3">
    <source>
        <dbReference type="ARBA" id="ARBA00022525"/>
    </source>
</evidence>
<gene>
    <name evidence="10" type="ORF">RIMI_LOCUS687754</name>
</gene>
<evidence type="ECO:0000256" key="7">
    <source>
        <dbReference type="PROSITE-ProRule" id="PRU00039"/>
    </source>
</evidence>
<evidence type="ECO:0000256" key="1">
    <source>
        <dbReference type="ARBA" id="ARBA00004613"/>
    </source>
</evidence>
<evidence type="ECO:0000256" key="4">
    <source>
        <dbReference type="ARBA" id="ARBA00022729"/>
    </source>
</evidence>
<protein>
    <recommendedName>
        <fullName evidence="9">CTCK domain-containing protein</fullName>
    </recommendedName>
</protein>
<keyword evidence="4 8" id="KW-0732">Signal</keyword>
<keyword evidence="3 6" id="KW-0964">Secreted</keyword>
<feature type="chain" id="PRO_5046687557" description="CTCK domain-containing protein" evidence="8">
    <location>
        <begin position="16"/>
        <end position="212"/>
    </location>
</feature>
<evidence type="ECO:0000256" key="6">
    <source>
        <dbReference type="PIRNR" id="PIRNR027807"/>
    </source>
</evidence>
<feature type="signal peptide" evidence="8">
    <location>
        <begin position="1"/>
        <end position="15"/>
    </location>
</feature>
<dbReference type="PANTHER" id="PTHR15273:SF6">
    <property type="entry name" value="DAN DOMAIN FAMILY MEMBER 5"/>
    <property type="match status" value="1"/>
</dbReference>
<evidence type="ECO:0000313" key="11">
    <source>
        <dbReference type="Proteomes" id="UP001176940"/>
    </source>
</evidence>
<reference evidence="10" key="1">
    <citation type="submission" date="2023-07" db="EMBL/GenBank/DDBJ databases">
        <authorList>
            <person name="Stuckert A."/>
        </authorList>
    </citation>
    <scope>NUCLEOTIDE SEQUENCE</scope>
</reference>
<evidence type="ECO:0000256" key="5">
    <source>
        <dbReference type="ARBA" id="ARBA00023157"/>
    </source>
</evidence>
<dbReference type="Proteomes" id="UP001176940">
    <property type="component" value="Unassembled WGS sequence"/>
</dbReference>
<keyword evidence="5" id="KW-1015">Disulfide bond</keyword>
<comment type="caution">
    <text evidence="7">Lacks conserved residue(s) required for the propagation of feature annotation.</text>
</comment>
<evidence type="ECO:0000256" key="2">
    <source>
        <dbReference type="ARBA" id="ARBA00007872"/>
    </source>
</evidence>
<proteinExistence type="inferred from homology"/>
<dbReference type="SMART" id="SM00041">
    <property type="entry name" value="CT"/>
    <property type="match status" value="1"/>
</dbReference>
<dbReference type="Gene3D" id="2.10.90.10">
    <property type="entry name" value="Cystine-knot cytokines"/>
    <property type="match status" value="1"/>
</dbReference>
<dbReference type="InterPro" id="IPR016860">
    <property type="entry name" value="Cerberus"/>
</dbReference>
<dbReference type="PROSITE" id="PS01225">
    <property type="entry name" value="CTCK_2"/>
    <property type="match status" value="1"/>
</dbReference>
<comment type="caution">
    <text evidence="10">The sequence shown here is derived from an EMBL/GenBank/DDBJ whole genome shotgun (WGS) entry which is preliminary data.</text>
</comment>
<evidence type="ECO:0000313" key="10">
    <source>
        <dbReference type="EMBL" id="CAJ0918107.1"/>
    </source>
</evidence>
<comment type="similarity">
    <text evidence="2 6">Belongs to the DAN family.</text>
</comment>
<name>A0ABN9KRN1_9NEOB</name>
<dbReference type="InterPro" id="IPR006207">
    <property type="entry name" value="Cys_knot_C"/>
</dbReference>